<protein>
    <submittedName>
        <fullName evidence="1">Uncharacterized protein</fullName>
    </submittedName>
</protein>
<dbReference type="Proteomes" id="UP001476798">
    <property type="component" value="Unassembled WGS sequence"/>
</dbReference>
<evidence type="ECO:0000313" key="1">
    <source>
        <dbReference type="EMBL" id="MEQ2164551.1"/>
    </source>
</evidence>
<evidence type="ECO:0000313" key="2">
    <source>
        <dbReference type="Proteomes" id="UP001476798"/>
    </source>
</evidence>
<sequence length="113" mass="12386">MLACMPERGYVLGVLLPGLDQGITEHLGRLRCEPAVSDGQKHNVPEVFSLGQVSTGASEWYQFRHTPETACKLSHHEAWSCCASRGTQEPLHLHLSMHMPPQTTTGPPPNLSC</sequence>
<proteinExistence type="predicted"/>
<name>A0ABV0MZK6_9TELE</name>
<gene>
    <name evidence="1" type="ORF">GOODEAATRI_007814</name>
</gene>
<reference evidence="1 2" key="1">
    <citation type="submission" date="2021-06" db="EMBL/GenBank/DDBJ databases">
        <authorList>
            <person name="Palmer J.M."/>
        </authorList>
    </citation>
    <scope>NUCLEOTIDE SEQUENCE [LARGE SCALE GENOMIC DNA]</scope>
    <source>
        <strain evidence="1 2">GA_2019</strain>
        <tissue evidence="1">Muscle</tissue>
    </source>
</reference>
<keyword evidence="2" id="KW-1185">Reference proteome</keyword>
<dbReference type="EMBL" id="JAHRIO010020395">
    <property type="protein sequence ID" value="MEQ2164551.1"/>
    <property type="molecule type" value="Genomic_DNA"/>
</dbReference>
<organism evidence="1 2">
    <name type="scientific">Goodea atripinnis</name>
    <dbReference type="NCBI Taxonomy" id="208336"/>
    <lineage>
        <taxon>Eukaryota</taxon>
        <taxon>Metazoa</taxon>
        <taxon>Chordata</taxon>
        <taxon>Craniata</taxon>
        <taxon>Vertebrata</taxon>
        <taxon>Euteleostomi</taxon>
        <taxon>Actinopterygii</taxon>
        <taxon>Neopterygii</taxon>
        <taxon>Teleostei</taxon>
        <taxon>Neoteleostei</taxon>
        <taxon>Acanthomorphata</taxon>
        <taxon>Ovalentaria</taxon>
        <taxon>Atherinomorphae</taxon>
        <taxon>Cyprinodontiformes</taxon>
        <taxon>Goodeidae</taxon>
        <taxon>Goodea</taxon>
    </lineage>
</organism>
<accession>A0ABV0MZK6</accession>
<comment type="caution">
    <text evidence="1">The sequence shown here is derived from an EMBL/GenBank/DDBJ whole genome shotgun (WGS) entry which is preliminary data.</text>
</comment>